<evidence type="ECO:0000313" key="1">
    <source>
        <dbReference type="EMBL" id="PNY08622.1"/>
    </source>
</evidence>
<organism evidence="1 2">
    <name type="scientific">Trifolium pratense</name>
    <name type="common">Red clover</name>
    <dbReference type="NCBI Taxonomy" id="57577"/>
    <lineage>
        <taxon>Eukaryota</taxon>
        <taxon>Viridiplantae</taxon>
        <taxon>Streptophyta</taxon>
        <taxon>Embryophyta</taxon>
        <taxon>Tracheophyta</taxon>
        <taxon>Spermatophyta</taxon>
        <taxon>Magnoliopsida</taxon>
        <taxon>eudicotyledons</taxon>
        <taxon>Gunneridae</taxon>
        <taxon>Pentapetalae</taxon>
        <taxon>rosids</taxon>
        <taxon>fabids</taxon>
        <taxon>Fabales</taxon>
        <taxon>Fabaceae</taxon>
        <taxon>Papilionoideae</taxon>
        <taxon>50 kb inversion clade</taxon>
        <taxon>NPAAA clade</taxon>
        <taxon>Hologalegina</taxon>
        <taxon>IRL clade</taxon>
        <taxon>Trifolieae</taxon>
        <taxon>Trifolium</taxon>
    </lineage>
</organism>
<comment type="caution">
    <text evidence="1">The sequence shown here is derived from an EMBL/GenBank/DDBJ whole genome shotgun (WGS) entry which is preliminary data.</text>
</comment>
<dbReference type="EMBL" id="ASHM01002626">
    <property type="protein sequence ID" value="PNY08622.1"/>
    <property type="molecule type" value="Genomic_DNA"/>
</dbReference>
<dbReference type="AlphaFoldDB" id="A0A2K3P002"/>
<proteinExistence type="predicted"/>
<name>A0A2K3P002_TRIPR</name>
<gene>
    <name evidence="1" type="ORF">L195_g005150</name>
</gene>
<sequence>MAGCCHLRQHCWFPDFGTQWRTDRHQGLLAVMLLFCLENGKPVTSLFATIPVTTLDDGCDPPRASTSGTGGSAFASSLLVPGPVCGVVLGIVVVSEGLDTNGSGRLLMTCGSCESISSNILAELDIKKVVVRIRKKK</sequence>
<reference evidence="1 2" key="1">
    <citation type="journal article" date="2014" name="Am. J. Bot.">
        <title>Genome assembly and annotation for red clover (Trifolium pratense; Fabaceae).</title>
        <authorList>
            <person name="Istvanek J."/>
            <person name="Jaros M."/>
            <person name="Krenek A."/>
            <person name="Repkova J."/>
        </authorList>
    </citation>
    <scope>NUCLEOTIDE SEQUENCE [LARGE SCALE GENOMIC DNA]</scope>
    <source>
        <strain evidence="2">cv. Tatra</strain>
        <tissue evidence="1">Young leaves</tissue>
    </source>
</reference>
<dbReference type="Proteomes" id="UP000236291">
    <property type="component" value="Unassembled WGS sequence"/>
</dbReference>
<evidence type="ECO:0000313" key="2">
    <source>
        <dbReference type="Proteomes" id="UP000236291"/>
    </source>
</evidence>
<protein>
    <submittedName>
        <fullName evidence="1">Uncharacterized protein</fullName>
    </submittedName>
</protein>
<reference evidence="1 2" key="2">
    <citation type="journal article" date="2017" name="Front. Plant Sci.">
        <title>Gene Classification and Mining of Molecular Markers Useful in Red Clover (Trifolium pratense) Breeding.</title>
        <authorList>
            <person name="Istvanek J."/>
            <person name="Dluhosova J."/>
            <person name="Dluhos P."/>
            <person name="Patkova L."/>
            <person name="Nedelnik J."/>
            <person name="Repkova J."/>
        </authorList>
    </citation>
    <scope>NUCLEOTIDE SEQUENCE [LARGE SCALE GENOMIC DNA]</scope>
    <source>
        <strain evidence="2">cv. Tatra</strain>
        <tissue evidence="1">Young leaves</tissue>
    </source>
</reference>
<accession>A0A2K3P002</accession>